<comment type="caution">
    <text evidence="1">The sequence shown here is derived from an EMBL/GenBank/DDBJ whole genome shotgun (WGS) entry which is preliminary data.</text>
</comment>
<dbReference type="GO" id="GO:0016491">
    <property type="term" value="F:oxidoreductase activity"/>
    <property type="evidence" value="ECO:0007669"/>
    <property type="project" value="InterPro"/>
</dbReference>
<dbReference type="Pfam" id="PF09995">
    <property type="entry name" value="MPAB_Lcp_cat"/>
    <property type="match status" value="1"/>
</dbReference>
<evidence type="ECO:0000313" key="1">
    <source>
        <dbReference type="EMBL" id="GFF11835.1"/>
    </source>
</evidence>
<organism evidence="1 2">
    <name type="scientific">Aspergillus terreus</name>
    <dbReference type="NCBI Taxonomy" id="33178"/>
    <lineage>
        <taxon>Eukaryota</taxon>
        <taxon>Fungi</taxon>
        <taxon>Dikarya</taxon>
        <taxon>Ascomycota</taxon>
        <taxon>Pezizomycotina</taxon>
        <taxon>Eurotiomycetes</taxon>
        <taxon>Eurotiomycetidae</taxon>
        <taxon>Eurotiales</taxon>
        <taxon>Aspergillaceae</taxon>
        <taxon>Aspergillus</taxon>
        <taxon>Aspergillus subgen. Circumdati</taxon>
    </lineage>
</organism>
<proteinExistence type="predicted"/>
<name>A0A5M3YKR4_ASPTE</name>
<reference evidence="1 2" key="1">
    <citation type="submission" date="2020-01" db="EMBL/GenBank/DDBJ databases">
        <title>Aspergillus terreus IFO 6365 whole genome shotgun sequence.</title>
        <authorList>
            <person name="Kanamasa S."/>
            <person name="Takahashi H."/>
        </authorList>
    </citation>
    <scope>NUCLEOTIDE SEQUENCE [LARGE SCALE GENOMIC DNA]</scope>
    <source>
        <strain evidence="1 2">IFO 6365</strain>
    </source>
</reference>
<evidence type="ECO:0000313" key="2">
    <source>
        <dbReference type="Proteomes" id="UP000452235"/>
    </source>
</evidence>
<dbReference type="AlphaFoldDB" id="A0A5M3YKR4"/>
<keyword evidence="2" id="KW-1185">Reference proteome</keyword>
<dbReference type="PANTHER" id="PTHR36151">
    <property type="entry name" value="BLR2777 PROTEIN"/>
    <property type="match status" value="1"/>
</dbReference>
<sequence>MTTTDLQTEKHSEAITVALNNPQHIQRIVREGIFLAGGAAAILLQVANPGVGKGVSNHSNFAYRPVDRLRTTMTYVYCMVFGSPQEKETVIQLVHRVHSVVKGSDYSADDAQLQLWVAATLYAVGVDLYERVFGAISEDKAEQLYREYAVLATSLRVPAEMWPQDRDAFWAYWDEQIQSFEVCPEAKEVANDLLRNKRLPVYLRSFLPLLRVMTTYMIPPRLREEFGLKDTKGRMRVYKLTMGLTKITYPVIPKFIRTYPHKYYLKDMRRRIEKANGKPEKL</sequence>
<gene>
    <name evidence="1" type="ORF">ATEIFO6365_0001005500</name>
</gene>
<accession>A0A5M3YKR4</accession>
<dbReference type="EMBL" id="BLJY01000001">
    <property type="protein sequence ID" value="GFF11835.1"/>
    <property type="molecule type" value="Genomic_DNA"/>
</dbReference>
<dbReference type="VEuPathDB" id="FungiDB:ATEG_01045"/>
<dbReference type="OrthoDB" id="5131368at2759"/>
<dbReference type="InterPro" id="IPR018713">
    <property type="entry name" value="MPAB/Lcp_cat_dom"/>
</dbReference>
<protein>
    <submittedName>
        <fullName evidence="1">Uncharacterized protein</fullName>
    </submittedName>
</protein>
<dbReference type="Proteomes" id="UP000452235">
    <property type="component" value="Unassembled WGS sequence"/>
</dbReference>
<dbReference type="PANTHER" id="PTHR36151:SF3">
    <property type="entry name" value="ER-BOUND OXYGENASE MPAB_MPAB'_RUBBER OXYGENASE CATALYTIC DOMAIN-CONTAINING PROTEIN"/>
    <property type="match status" value="1"/>
</dbReference>